<dbReference type="EMBL" id="CAJJDN010000012">
    <property type="protein sequence ID" value="CAD8058434.1"/>
    <property type="molecule type" value="Genomic_DNA"/>
</dbReference>
<dbReference type="AlphaFoldDB" id="A0A8S1L717"/>
<feature type="coiled-coil region" evidence="1">
    <location>
        <begin position="214"/>
        <end position="285"/>
    </location>
</feature>
<feature type="coiled-coil region" evidence="1">
    <location>
        <begin position="339"/>
        <end position="477"/>
    </location>
</feature>
<evidence type="ECO:0000256" key="1">
    <source>
        <dbReference type="SAM" id="Coils"/>
    </source>
</evidence>
<gene>
    <name evidence="2" type="ORF">PSON_ATCC_30995.1.T0120199</name>
</gene>
<accession>A0A8S1L717</accession>
<keyword evidence="1" id="KW-0175">Coiled coil</keyword>
<protein>
    <submittedName>
        <fullName evidence="2">Uncharacterized protein</fullName>
    </submittedName>
</protein>
<organism evidence="2 3">
    <name type="scientific">Paramecium sonneborni</name>
    <dbReference type="NCBI Taxonomy" id="65129"/>
    <lineage>
        <taxon>Eukaryota</taxon>
        <taxon>Sar</taxon>
        <taxon>Alveolata</taxon>
        <taxon>Ciliophora</taxon>
        <taxon>Intramacronucleata</taxon>
        <taxon>Oligohymenophorea</taxon>
        <taxon>Peniculida</taxon>
        <taxon>Parameciidae</taxon>
        <taxon>Paramecium</taxon>
    </lineage>
</organism>
<name>A0A8S1L717_9CILI</name>
<dbReference type="Proteomes" id="UP000692954">
    <property type="component" value="Unassembled WGS sequence"/>
</dbReference>
<proteinExistence type="predicted"/>
<evidence type="ECO:0000313" key="3">
    <source>
        <dbReference type="Proteomes" id="UP000692954"/>
    </source>
</evidence>
<keyword evidence="3" id="KW-1185">Reference proteome</keyword>
<sequence>MDQQEGQEQILNNPQNLEQYNNNEQSQKNEFLEQILKAKVNEDLIQWLMGQLNQAKALCLELTKENTKNQETHLKNLMQIIDNSLERTKNSKISLENDISNNSVSQESYCNQGTSIFCQDNFLTNINYVSDMNKQIVIFNQAILHSSQDDDQFEFQRGSEQFRHSEQYSDYYQMHNHQQQQKQMQSIMDQEVDIQSPINHRINQEQKQSILKKIKAIVAQINQYQLEQNQYKETIDKYMQDWSNDILNLKKREQEIEIDKYEKSIQYYNEQQKKLEEKLEQYQYIESVANENINIIQLSQKHSKGIQNFISKEKLEENLKNKINQFVEKNFKALNFSVQKILQEESKNYKNKNELLQNEIESLKQGLQKVINDKQEILNELSLQSFNDQNVCFKMQQMQELLKEISNKTNQTTQKLNDNNLDQIVQQIKQIRHTITGDSERNINELNHKLAEKEEQIKQLKQDNQNLENQLKNNESSQFLSQIIVQFQQKQESQLNQQDQINLKTNKILEIESTLNNILKYINIEKESLKQQYQEEKNKAIQTQLEGCFKLQDKSLLYIQLGLKIFQQYYLSENSDDDAIKKLIAELIKFHKKYQEKKNFSLKDLKDIEKFYTNLEMELKNLYDNSLDLYKRFIRDIQQRRNQ</sequence>
<dbReference type="OrthoDB" id="305860at2759"/>
<comment type="caution">
    <text evidence="2">The sequence shown here is derived from an EMBL/GenBank/DDBJ whole genome shotgun (WGS) entry which is preliminary data.</text>
</comment>
<reference evidence="2" key="1">
    <citation type="submission" date="2021-01" db="EMBL/GenBank/DDBJ databases">
        <authorList>
            <consortium name="Genoscope - CEA"/>
            <person name="William W."/>
        </authorList>
    </citation>
    <scope>NUCLEOTIDE SEQUENCE</scope>
</reference>
<feature type="coiled-coil region" evidence="1">
    <location>
        <begin position="519"/>
        <end position="546"/>
    </location>
</feature>
<evidence type="ECO:0000313" key="2">
    <source>
        <dbReference type="EMBL" id="CAD8058434.1"/>
    </source>
</evidence>